<dbReference type="InterPro" id="IPR014044">
    <property type="entry name" value="CAP_dom"/>
</dbReference>
<evidence type="ECO:0000313" key="6">
    <source>
        <dbReference type="Proteomes" id="UP001601059"/>
    </source>
</evidence>
<accession>A0ABW6KHM5</accession>
<evidence type="ECO:0000259" key="4">
    <source>
        <dbReference type="Pfam" id="PF14504"/>
    </source>
</evidence>
<dbReference type="EMBL" id="JBIACK010000018">
    <property type="protein sequence ID" value="MFE8703666.1"/>
    <property type="molecule type" value="Genomic_DNA"/>
</dbReference>
<dbReference type="RefSeq" id="WP_389364393.1">
    <property type="nucleotide sequence ID" value="NZ_JBIACK010000018.1"/>
</dbReference>
<evidence type="ECO:0000313" key="5">
    <source>
        <dbReference type="EMBL" id="MFE8703666.1"/>
    </source>
</evidence>
<dbReference type="SUPFAM" id="SSF55797">
    <property type="entry name" value="PR-1-like"/>
    <property type="match status" value="1"/>
</dbReference>
<name>A0ABW6KHM5_9BACI</name>
<dbReference type="InterPro" id="IPR035940">
    <property type="entry name" value="CAP_sf"/>
</dbReference>
<keyword evidence="2" id="KW-0472">Membrane</keyword>
<keyword evidence="6" id="KW-1185">Reference proteome</keyword>
<dbReference type="Pfam" id="PF00188">
    <property type="entry name" value="CAP"/>
    <property type="match status" value="1"/>
</dbReference>
<dbReference type="PANTHER" id="PTHR31157:SF26">
    <property type="entry name" value="SCP-LIKE EXTRACELLULAR PROTEIN"/>
    <property type="match status" value="1"/>
</dbReference>
<feature type="region of interest" description="Disordered" evidence="1">
    <location>
        <begin position="50"/>
        <end position="71"/>
    </location>
</feature>
<comment type="caution">
    <text evidence="5">The sequence shown here is derived from an EMBL/GenBank/DDBJ whole genome shotgun (WGS) entry which is preliminary data.</text>
</comment>
<dbReference type="Proteomes" id="UP001601059">
    <property type="component" value="Unassembled WGS sequence"/>
</dbReference>
<evidence type="ECO:0000256" key="1">
    <source>
        <dbReference type="SAM" id="MobiDB-lite"/>
    </source>
</evidence>
<keyword evidence="2" id="KW-0812">Transmembrane</keyword>
<feature type="domain" description="SCP" evidence="3">
    <location>
        <begin position="248"/>
        <end position="358"/>
    </location>
</feature>
<dbReference type="Gene3D" id="3.40.33.10">
    <property type="entry name" value="CAP"/>
    <property type="match status" value="1"/>
</dbReference>
<evidence type="ECO:0000259" key="3">
    <source>
        <dbReference type="Pfam" id="PF00188"/>
    </source>
</evidence>
<dbReference type="InterPro" id="IPR029410">
    <property type="entry name" value="CAP_assoc"/>
</dbReference>
<evidence type="ECO:0000256" key="2">
    <source>
        <dbReference type="SAM" id="Phobius"/>
    </source>
</evidence>
<dbReference type="CDD" id="cd05379">
    <property type="entry name" value="CAP_bacterial"/>
    <property type="match status" value="1"/>
</dbReference>
<proteinExistence type="predicted"/>
<feature type="domain" description="CAP-associated" evidence="4">
    <location>
        <begin position="77"/>
        <end position="216"/>
    </location>
</feature>
<gene>
    <name evidence="5" type="ORF">ACFYKX_24160</name>
</gene>
<reference evidence="5 6" key="1">
    <citation type="submission" date="2024-08" db="EMBL/GenBank/DDBJ databases">
        <title>Two novel Cytobacillus novel species.</title>
        <authorList>
            <person name="Liu G."/>
        </authorList>
    </citation>
    <scope>NUCLEOTIDE SEQUENCE [LARGE SCALE GENOMIC DNA]</scope>
    <source>
        <strain evidence="5 6">FJAT-54145</strain>
    </source>
</reference>
<keyword evidence="2" id="KW-1133">Transmembrane helix</keyword>
<dbReference type="Pfam" id="PF14504">
    <property type="entry name" value="CAP_assoc_N"/>
    <property type="match status" value="1"/>
</dbReference>
<feature type="compositionally biased region" description="Basic and acidic residues" evidence="1">
    <location>
        <begin position="53"/>
        <end position="70"/>
    </location>
</feature>
<dbReference type="PANTHER" id="PTHR31157">
    <property type="entry name" value="SCP DOMAIN-CONTAINING PROTEIN"/>
    <property type="match status" value="1"/>
</dbReference>
<organism evidence="5 6">
    <name type="scientific">Cytobacillus spartinae</name>
    <dbReference type="NCBI Taxonomy" id="3299023"/>
    <lineage>
        <taxon>Bacteria</taxon>
        <taxon>Bacillati</taxon>
        <taxon>Bacillota</taxon>
        <taxon>Bacilli</taxon>
        <taxon>Bacillales</taxon>
        <taxon>Bacillaceae</taxon>
        <taxon>Cytobacillus</taxon>
    </lineage>
</organism>
<feature type="transmembrane region" description="Helical" evidence="2">
    <location>
        <begin position="12"/>
        <end position="31"/>
    </location>
</feature>
<sequence>MIERRKKPLRTLIRILLFIAAFLAIGFYLNFSVDQGEDILIEENISSPEEDQSIIKEKGNSSESSMDKPTEGLSTLIGKEASDVKSILGEPLRIDPSAYGYDWWIYNTDLSQYVQVGVKDQKVVTIYAIGENVNIAPFKIGQPVEEIYTTAFIETNINLDYDGSSYRFELNENEINTRPLIQMGEIFAQLYIDKFDATLSSVRFLDAETLIKIHPYELVYVGELLEVSPGEVGEEEMIDEGLEKQIFDITNIMRLRHQLNPLELDEKTSQVALAHSMDMYESNDFSHTSKKFGELSNRLDAGEVFYQLAGENIAANYTDAPAVMEGWLNSRGHRESLLNENFTHIGIGVYKKHYTQNFIQKWEEQ</sequence>
<protein>
    <submittedName>
        <fullName evidence="5">CAP domain-containing protein</fullName>
    </submittedName>
</protein>